<organism evidence="4">
    <name type="scientific">Salpingoeca rosetta (strain ATCC 50818 / BSB-021)</name>
    <dbReference type="NCBI Taxonomy" id="946362"/>
    <lineage>
        <taxon>Eukaryota</taxon>
        <taxon>Choanoflagellata</taxon>
        <taxon>Craspedida</taxon>
        <taxon>Salpingoecidae</taxon>
        <taxon>Salpingoeca</taxon>
    </lineage>
</organism>
<dbReference type="Pfam" id="PF02598">
    <property type="entry name" value="Methyltrn_RNA_3"/>
    <property type="match status" value="1"/>
</dbReference>
<proteinExistence type="inferred from homology"/>
<dbReference type="InParanoid" id="F2TW95"/>
<dbReference type="AlphaFoldDB" id="F2TW95"/>
<dbReference type="OMA" id="RYHINTH"/>
<dbReference type="Proteomes" id="UP000007799">
    <property type="component" value="Unassembled WGS sequence"/>
</dbReference>
<dbReference type="InterPro" id="IPR029026">
    <property type="entry name" value="tRNA_m1G_MTases_N"/>
</dbReference>
<dbReference type="SUPFAM" id="SSF75217">
    <property type="entry name" value="alpha/beta knot"/>
    <property type="match status" value="1"/>
</dbReference>
<dbReference type="InterPro" id="IPR012340">
    <property type="entry name" value="NA-bd_OB-fold"/>
</dbReference>
<protein>
    <submittedName>
        <fullName evidence="3">Uncharacterized protein</fullName>
    </submittedName>
</protein>
<evidence type="ECO:0000256" key="1">
    <source>
        <dbReference type="ARBA" id="ARBA00009841"/>
    </source>
</evidence>
<feature type="compositionally biased region" description="Acidic residues" evidence="2">
    <location>
        <begin position="8"/>
        <end position="20"/>
    </location>
</feature>
<accession>F2TW95</accession>
<evidence type="ECO:0000313" key="4">
    <source>
        <dbReference type="Proteomes" id="UP000007799"/>
    </source>
</evidence>
<feature type="compositionally biased region" description="Low complexity" evidence="2">
    <location>
        <begin position="34"/>
        <end position="54"/>
    </location>
</feature>
<name>F2TW95_SALR5</name>
<dbReference type="FunCoup" id="F2TW95">
    <property type="interactions" value="622"/>
</dbReference>
<feature type="region of interest" description="Disordered" evidence="2">
    <location>
        <begin position="118"/>
        <end position="173"/>
    </location>
</feature>
<dbReference type="InterPro" id="IPR003750">
    <property type="entry name" value="Put_MeTrfase-C9orf114-like"/>
</dbReference>
<evidence type="ECO:0000256" key="2">
    <source>
        <dbReference type="SAM" id="MobiDB-lite"/>
    </source>
</evidence>
<dbReference type="RefSeq" id="XP_004998911.1">
    <property type="nucleotide sequence ID" value="XM_004998854.1"/>
</dbReference>
<reference evidence="3" key="1">
    <citation type="submission" date="2009-08" db="EMBL/GenBank/DDBJ databases">
        <title>Annotation of Salpingoeca rosetta.</title>
        <authorList>
            <consortium name="The Broad Institute Genome Sequencing Platform"/>
            <person name="Russ C."/>
            <person name="Cuomo C."/>
            <person name="Burger G."/>
            <person name="Gray M.W."/>
            <person name="Holland P.W.H."/>
            <person name="King N."/>
            <person name="Lang F.B.F."/>
            <person name="Roger A.J."/>
            <person name="Ruiz-Trillo I."/>
            <person name="Young S.K."/>
            <person name="Zeng Q."/>
            <person name="Gargeya S."/>
            <person name="Alvarado L."/>
            <person name="Berlin A."/>
            <person name="Chapman S.B."/>
            <person name="Chen Z."/>
            <person name="Freedman E."/>
            <person name="Gellesch M."/>
            <person name="Goldberg J."/>
            <person name="Griggs A."/>
            <person name="Gujja S."/>
            <person name="Heilman E."/>
            <person name="Heiman D."/>
            <person name="Howarth C."/>
            <person name="Mehta T."/>
            <person name="Neiman D."/>
            <person name="Pearson M."/>
            <person name="Roberts A."/>
            <person name="Saif S."/>
            <person name="Shea T."/>
            <person name="Shenoy N."/>
            <person name="Sisk P."/>
            <person name="Stolte C."/>
            <person name="Sykes S."/>
            <person name="White J."/>
            <person name="Yandava C."/>
            <person name="Haas B."/>
            <person name="Nusbaum C."/>
            <person name="Birren B."/>
        </authorList>
    </citation>
    <scope>NUCLEOTIDE SEQUENCE [LARGE SCALE GENOMIC DNA]</scope>
    <source>
        <strain evidence="3">ATCC 50818</strain>
    </source>
</reference>
<dbReference type="KEGG" id="sre:PTSG_00362"/>
<dbReference type="PANTHER" id="PTHR12150">
    <property type="entry name" value="CLASS IV SAM-BINDING METHYLTRANSFERASE-RELATED"/>
    <property type="match status" value="1"/>
</dbReference>
<dbReference type="STRING" id="946362.F2TW95"/>
<dbReference type="Gene3D" id="2.40.50.140">
    <property type="entry name" value="Nucleic acid-binding proteins"/>
    <property type="match status" value="1"/>
</dbReference>
<dbReference type="eggNOG" id="KOG3925">
    <property type="taxonomic scope" value="Eukaryota"/>
</dbReference>
<dbReference type="Gene3D" id="3.40.1280.10">
    <property type="match status" value="1"/>
</dbReference>
<feature type="compositionally biased region" description="Acidic residues" evidence="2">
    <location>
        <begin position="55"/>
        <end position="77"/>
    </location>
</feature>
<feature type="compositionally biased region" description="Basic and acidic residues" evidence="2">
    <location>
        <begin position="153"/>
        <end position="171"/>
    </location>
</feature>
<dbReference type="SUPFAM" id="SSF50249">
    <property type="entry name" value="Nucleic acid-binding proteins"/>
    <property type="match status" value="1"/>
</dbReference>
<feature type="region of interest" description="Disordered" evidence="2">
    <location>
        <begin position="1"/>
        <end position="84"/>
    </location>
</feature>
<gene>
    <name evidence="3" type="ORF">PTSG_00362</name>
</gene>
<dbReference type="OrthoDB" id="361029at2759"/>
<sequence length="484" mass="52895">MSRARGTEDDEMDEREEEVEQVAMVEGDRDSDISDSNNGSDNSDISDSNNGSDNSDGEDENDDGSDGDDEEAEEEVQLEGNKAFDVLVKELEGHTEASLEKLKDTVREAREKVKAKRKAAVAAGEEENGEHQAEGKGVMDTAEEAATPASSTARDERLPSKKAKVKQDHGPGRHYTVSIAIPGSLIAGVQSQEVRSHLAGQIARAAVLFQVDEIVVYRESTISLDNTVTEGIPVLHNEHGTGKMRGDPCAFLARVLEYLDCPPFLRKHFFGIHRDLKFASLLPPLEAPHHTVADAPSPFREGVTLKKYVKPGKGSFVDIGLTRPAKIDRHLAPGVRVTVALDVTQYHKKQVHTFRGKAVSPSAPREQKGMYWGYSVRVAESAADVLSECPWKTGYDLCMGITTKRGKAPEAVTMPKSFKHALVIFGGAEGLDEFVESRQAQKRVLHRINTCKHAGTRNIRTEESLLISLSSLSPLLRQHGATSS</sequence>
<dbReference type="GeneID" id="16067541"/>
<dbReference type="CDD" id="cd18086">
    <property type="entry name" value="HsC9orf114-like"/>
    <property type="match status" value="1"/>
</dbReference>
<dbReference type="InterPro" id="IPR029028">
    <property type="entry name" value="Alpha/beta_knot_MTases"/>
</dbReference>
<evidence type="ECO:0000313" key="3">
    <source>
        <dbReference type="EMBL" id="EGD72341.1"/>
    </source>
</evidence>
<comment type="similarity">
    <text evidence="1">Belongs to the class IV-like SAM-binding methyltransferase superfamily.</text>
</comment>
<dbReference type="PANTHER" id="PTHR12150:SF13">
    <property type="entry name" value="METHYLTRANSFERASE C9ORF114-RELATED"/>
    <property type="match status" value="1"/>
</dbReference>
<dbReference type="EMBL" id="GL832955">
    <property type="protein sequence ID" value="EGD72341.1"/>
    <property type="molecule type" value="Genomic_DNA"/>
</dbReference>
<keyword evidence="4" id="KW-1185">Reference proteome</keyword>